<organism evidence="1 2">
    <name type="scientific">Armillaria ostoyae</name>
    <name type="common">Armillaria root rot fungus</name>
    <dbReference type="NCBI Taxonomy" id="47428"/>
    <lineage>
        <taxon>Eukaryota</taxon>
        <taxon>Fungi</taxon>
        <taxon>Dikarya</taxon>
        <taxon>Basidiomycota</taxon>
        <taxon>Agaricomycotina</taxon>
        <taxon>Agaricomycetes</taxon>
        <taxon>Agaricomycetidae</taxon>
        <taxon>Agaricales</taxon>
        <taxon>Marasmiineae</taxon>
        <taxon>Physalacriaceae</taxon>
        <taxon>Armillaria</taxon>
    </lineage>
</organism>
<dbReference type="EMBL" id="FUEG01000013">
    <property type="protein sequence ID" value="SJL11231.1"/>
    <property type="molecule type" value="Genomic_DNA"/>
</dbReference>
<accession>A0A284RR48</accession>
<dbReference type="Proteomes" id="UP000219338">
    <property type="component" value="Unassembled WGS sequence"/>
</dbReference>
<keyword evidence="2" id="KW-1185">Reference proteome</keyword>
<sequence length="95" mass="10553">MTLLFLAPAAIYPRQHLTWQASTGIVSAENTLPHQPPSPRPFRGVVFMTNHMYIPSTASSLRSDKLMQGCMAAVLILDLDCGQAHDDHYFGNKRV</sequence>
<evidence type="ECO:0000313" key="2">
    <source>
        <dbReference type="Proteomes" id="UP000219338"/>
    </source>
</evidence>
<gene>
    <name evidence="1" type="ORF">ARMOST_14634</name>
</gene>
<evidence type="ECO:0000313" key="1">
    <source>
        <dbReference type="EMBL" id="SJL11231.1"/>
    </source>
</evidence>
<dbReference type="AlphaFoldDB" id="A0A284RR48"/>
<reference evidence="2" key="1">
    <citation type="journal article" date="2017" name="Nat. Ecol. Evol.">
        <title>Genome expansion and lineage-specific genetic innovations in the forest pathogenic fungi Armillaria.</title>
        <authorList>
            <person name="Sipos G."/>
            <person name="Prasanna A.N."/>
            <person name="Walter M.C."/>
            <person name="O'Connor E."/>
            <person name="Balint B."/>
            <person name="Krizsan K."/>
            <person name="Kiss B."/>
            <person name="Hess J."/>
            <person name="Varga T."/>
            <person name="Slot J."/>
            <person name="Riley R."/>
            <person name="Boka B."/>
            <person name="Rigling D."/>
            <person name="Barry K."/>
            <person name="Lee J."/>
            <person name="Mihaltcheva S."/>
            <person name="LaButti K."/>
            <person name="Lipzen A."/>
            <person name="Waldron R."/>
            <person name="Moloney N.M."/>
            <person name="Sperisen C."/>
            <person name="Kredics L."/>
            <person name="Vagvoelgyi C."/>
            <person name="Patrignani A."/>
            <person name="Fitzpatrick D."/>
            <person name="Nagy I."/>
            <person name="Doyle S."/>
            <person name="Anderson J.B."/>
            <person name="Grigoriev I.V."/>
            <person name="Gueldener U."/>
            <person name="Muensterkoetter M."/>
            <person name="Nagy L.G."/>
        </authorList>
    </citation>
    <scope>NUCLEOTIDE SEQUENCE [LARGE SCALE GENOMIC DNA]</scope>
    <source>
        <strain evidence="2">C18/9</strain>
    </source>
</reference>
<protein>
    <submittedName>
        <fullName evidence="1">Uncharacterized protein</fullName>
    </submittedName>
</protein>
<proteinExistence type="predicted"/>
<name>A0A284RR48_ARMOS</name>